<feature type="chain" id="PRO_5046432075" evidence="2">
    <location>
        <begin position="26"/>
        <end position="324"/>
    </location>
</feature>
<accession>A0ABU1NAI4</accession>
<proteinExistence type="inferred from homology"/>
<evidence type="ECO:0000313" key="3">
    <source>
        <dbReference type="EMBL" id="MDR6535080.1"/>
    </source>
</evidence>
<keyword evidence="2" id="KW-0732">Signal</keyword>
<dbReference type="InterPro" id="IPR005064">
    <property type="entry name" value="BUG"/>
</dbReference>
<evidence type="ECO:0000313" key="4">
    <source>
        <dbReference type="Proteomes" id="UP001184230"/>
    </source>
</evidence>
<dbReference type="Pfam" id="PF03401">
    <property type="entry name" value="TctC"/>
    <property type="match status" value="1"/>
</dbReference>
<dbReference type="SUPFAM" id="SSF53850">
    <property type="entry name" value="Periplasmic binding protein-like II"/>
    <property type="match status" value="1"/>
</dbReference>
<gene>
    <name evidence="3" type="ORF">J2739_000840</name>
</gene>
<evidence type="ECO:0000256" key="1">
    <source>
        <dbReference type="ARBA" id="ARBA00006987"/>
    </source>
</evidence>
<dbReference type="EMBL" id="JAVDRF010000002">
    <property type="protein sequence ID" value="MDR6535080.1"/>
    <property type="molecule type" value="Genomic_DNA"/>
</dbReference>
<keyword evidence="3" id="KW-0675">Receptor</keyword>
<dbReference type="Proteomes" id="UP001184230">
    <property type="component" value="Unassembled WGS sequence"/>
</dbReference>
<dbReference type="InterPro" id="IPR042100">
    <property type="entry name" value="Bug_dom1"/>
</dbReference>
<dbReference type="PANTHER" id="PTHR42928">
    <property type="entry name" value="TRICARBOXYLATE-BINDING PROTEIN"/>
    <property type="match status" value="1"/>
</dbReference>
<sequence length="324" mass="34018">MMFRRQWLAMSALALSALALGNAQADTFPSRPIKIVVPFAAGGTGDVLIRTLQEPLQRHLGQPIIVENRLGASGSMGTVFVKNSQADGYTLLQVGNSTVTTPMLQKTANYDSQKDLAPVGLIATTPMVFLLNPVVPATDIKQLIDYAKANPGELEFSSAGRGSLAHLATESFNQAAGLKMVFVPYQGASQAVNAVLAGEVKVALTTPSDAINAFVSAGRVRMLAVSSEKRSPLLPDVPAISETLPNFVVNAFFGLSAPAGTPPAVIAKLNGALNKSIAEPAVQEKLKVLGMFPRPGDAKSFGDLMARDHALWTSVIAKAGIEAE</sequence>
<comment type="similarity">
    <text evidence="1">Belongs to the UPF0065 (bug) family.</text>
</comment>
<keyword evidence="4" id="KW-1185">Reference proteome</keyword>
<name>A0ABU1NAI4_9BURK</name>
<dbReference type="Gene3D" id="3.40.190.150">
    <property type="entry name" value="Bordetella uptake gene, domain 1"/>
    <property type="match status" value="1"/>
</dbReference>
<reference evidence="3 4" key="1">
    <citation type="submission" date="2023-07" db="EMBL/GenBank/DDBJ databases">
        <title>Sorghum-associated microbial communities from plants grown in Nebraska, USA.</title>
        <authorList>
            <person name="Schachtman D."/>
        </authorList>
    </citation>
    <scope>NUCLEOTIDE SEQUENCE [LARGE SCALE GENOMIC DNA]</scope>
    <source>
        <strain evidence="3 4">DS1781</strain>
    </source>
</reference>
<protein>
    <submittedName>
        <fullName evidence="3">Tripartite-type tricarboxylate transporter receptor subunit TctC</fullName>
    </submittedName>
</protein>
<feature type="signal peptide" evidence="2">
    <location>
        <begin position="1"/>
        <end position="25"/>
    </location>
</feature>
<dbReference type="PANTHER" id="PTHR42928:SF5">
    <property type="entry name" value="BLR1237 PROTEIN"/>
    <property type="match status" value="1"/>
</dbReference>
<organism evidence="3 4">
    <name type="scientific">Variovorax soli</name>
    <dbReference type="NCBI Taxonomy" id="376815"/>
    <lineage>
        <taxon>Bacteria</taxon>
        <taxon>Pseudomonadati</taxon>
        <taxon>Pseudomonadota</taxon>
        <taxon>Betaproteobacteria</taxon>
        <taxon>Burkholderiales</taxon>
        <taxon>Comamonadaceae</taxon>
        <taxon>Variovorax</taxon>
    </lineage>
</organism>
<evidence type="ECO:0000256" key="2">
    <source>
        <dbReference type="SAM" id="SignalP"/>
    </source>
</evidence>
<dbReference type="PIRSF" id="PIRSF017082">
    <property type="entry name" value="YflP"/>
    <property type="match status" value="1"/>
</dbReference>
<comment type="caution">
    <text evidence="3">The sequence shown here is derived from an EMBL/GenBank/DDBJ whole genome shotgun (WGS) entry which is preliminary data.</text>
</comment>
<dbReference type="CDD" id="cd07012">
    <property type="entry name" value="PBP2_Bug_TTT"/>
    <property type="match status" value="1"/>
</dbReference>
<dbReference type="Gene3D" id="3.40.190.10">
    <property type="entry name" value="Periplasmic binding protein-like II"/>
    <property type="match status" value="1"/>
</dbReference>
<dbReference type="RefSeq" id="WP_309898869.1">
    <property type="nucleotide sequence ID" value="NZ_JAVDRF010000002.1"/>
</dbReference>